<proteinExistence type="predicted"/>
<reference evidence="7" key="1">
    <citation type="journal article" date="2014" name="Genome Announc.">
        <title>Draft genome sequence of the plant-pathogenic soil fungus Rhizoctonia solani anastomosis group 3 strain Rhs1AP.</title>
        <authorList>
            <person name="Cubeta M.A."/>
            <person name="Thomas E."/>
            <person name="Dean R.A."/>
            <person name="Jabaji S."/>
            <person name="Neate S.M."/>
            <person name="Tavantzis S."/>
            <person name="Toda T."/>
            <person name="Vilgalys R."/>
            <person name="Bharathan N."/>
            <person name="Fedorova-Abrams N."/>
            <person name="Pakala S.B."/>
            <person name="Pakala S.M."/>
            <person name="Zafar N."/>
            <person name="Joardar V."/>
            <person name="Losada L."/>
            <person name="Nierman W.C."/>
        </authorList>
    </citation>
    <scope>NUCLEOTIDE SEQUENCE [LARGE SCALE GENOMIC DNA]</scope>
    <source>
        <strain evidence="7">AG-3</strain>
    </source>
</reference>
<dbReference type="InterPro" id="IPR037191">
    <property type="entry name" value="VPS9_dom_sf"/>
</dbReference>
<feature type="domain" description="PNPLA" evidence="5">
    <location>
        <begin position="1135"/>
        <end position="1328"/>
    </location>
</feature>
<dbReference type="SUPFAM" id="SSF109993">
    <property type="entry name" value="VPS9 domain"/>
    <property type="match status" value="1"/>
</dbReference>
<evidence type="ECO:0000313" key="6">
    <source>
        <dbReference type="EMBL" id="EUC64467.1"/>
    </source>
</evidence>
<feature type="region of interest" description="Disordered" evidence="3">
    <location>
        <begin position="807"/>
        <end position="835"/>
    </location>
</feature>
<dbReference type="Pfam" id="PF02204">
    <property type="entry name" value="VPS9"/>
    <property type="match status" value="1"/>
</dbReference>
<comment type="caution">
    <text evidence="6">The sequence shown here is derived from an EMBL/GenBank/DDBJ whole genome shotgun (WGS) entry which is preliminary data.</text>
</comment>
<dbReference type="Gene3D" id="3.40.1090.10">
    <property type="entry name" value="Cytosolic phospholipase A2 catalytic domain"/>
    <property type="match status" value="1"/>
</dbReference>
<protein>
    <submittedName>
        <fullName evidence="6">Patatin-like phospholipase</fullName>
    </submittedName>
</protein>
<feature type="region of interest" description="Disordered" evidence="3">
    <location>
        <begin position="581"/>
        <end position="618"/>
    </location>
</feature>
<evidence type="ECO:0000259" key="4">
    <source>
        <dbReference type="PROSITE" id="PS51205"/>
    </source>
</evidence>
<dbReference type="Pfam" id="PF13374">
    <property type="entry name" value="TPR_10"/>
    <property type="match status" value="1"/>
</dbReference>
<dbReference type="Pfam" id="PF01734">
    <property type="entry name" value="Patatin"/>
    <property type="match status" value="1"/>
</dbReference>
<dbReference type="EMBL" id="JATN01000313">
    <property type="protein sequence ID" value="EUC64467.1"/>
    <property type="molecule type" value="Genomic_DNA"/>
</dbReference>
<dbReference type="GO" id="GO:0031267">
    <property type="term" value="F:small GTPase binding"/>
    <property type="evidence" value="ECO:0007669"/>
    <property type="project" value="TreeGrafter"/>
</dbReference>
<dbReference type="PANTHER" id="PTHR23101">
    <property type="entry name" value="RAB GDP/GTP EXCHANGE FACTOR"/>
    <property type="match status" value="1"/>
</dbReference>
<evidence type="ECO:0000313" key="7">
    <source>
        <dbReference type="Proteomes" id="UP000030108"/>
    </source>
</evidence>
<dbReference type="PROSITE" id="PS51635">
    <property type="entry name" value="PNPLA"/>
    <property type="match status" value="1"/>
</dbReference>
<dbReference type="GO" id="GO:0046486">
    <property type="term" value="P:glycerolipid metabolic process"/>
    <property type="evidence" value="ECO:0007669"/>
    <property type="project" value="UniProtKB-ARBA"/>
</dbReference>
<feature type="compositionally biased region" description="Low complexity" evidence="3">
    <location>
        <begin position="989"/>
        <end position="1007"/>
    </location>
</feature>
<dbReference type="InterPro" id="IPR002641">
    <property type="entry name" value="PNPLA_dom"/>
</dbReference>
<feature type="region of interest" description="Disordered" evidence="3">
    <location>
        <begin position="1055"/>
        <end position="1098"/>
    </location>
</feature>
<evidence type="ECO:0000259" key="5">
    <source>
        <dbReference type="PROSITE" id="PS51635"/>
    </source>
</evidence>
<dbReference type="Proteomes" id="UP000030108">
    <property type="component" value="Unassembled WGS sequence"/>
</dbReference>
<sequence>MPRRHASLGISYTHRYQSVGELADLEQSIEFKSRALALTPDGHPDIPRWHASLGVSYTDRYRRLGVLADLEQATQCYTRALASTDDGHPDLPTWHILYAQSMLDQFQHTGHLACLSDSLHSFRIASQHLTGAPRNKFRYALRWASLASKQSLLNPIEAYQTAINLLPQFIWLGATANQRYQDLLLTENLAVNACYAAIQSSNYALALEWIEHARCVVWNQSLMLRLPLDELQSSYPDLAAQLQSVTNQLESFSVESRPILAALSDLTTAEQVGQQRRCLAMEYNRLLVQTHQLPGFETFLKPTKANALMHAARDGSVVVINCHPDRCDALFILPGIEEVGHLVLPNFTEEKAKRVHSDLDLSLRHQRLRERGMRLLGNSVYEDRMESVLSILWHDLVKLVLDHLGYLSDVRKEHLPHVTWCLTGPLSFLPLHAAGDYTQPQSRIFNYVVSSYIPTLTALLASSGRSFKQNCRILAVGQATTPGHGSLPGTIQELEHVKAHTLNKAEYSQLTDSQATTAAVLDAMEQHDWKEEVSTEKADSDPTFHTNDVPHVNNTSNQQDTPSSPDPRKLLVIVEKPKAPVSGRPYISTQGRPLTPIQGGPSTLAQGRAQTPTTSQVQASLPALTSAPATVASFPSVASIAPSFVPQPNSPVTSTRAGPIQPSNQVTSSDQPTTPNPELFDFQRFLDQLKSRPAEPVAKYLRSFLNTFSMKSFTVNDQIRIVHDFLVFISARMRECEVWGKADETEFDNAVEDMEKLVMTRLYQSTFTPQIARSGQPVTTDDLERDRVLKQRISLFQWIRPEHLDIPKKLKDPEENEKKAASSDQPNPEYYSPANAENSADSEIMKFLLFAQQEINEINHYKAPREKLLCVINSCKVIFGLIRYRRGDEGTNSFIPLLVFVLIRANPEHLLSNIEYINRFRRPSKLQSEADYYLSSLMGAVFFIESMDHTSLSNITRDDFEKNVEEAVLALPPSPVPTSPTIAPAIVSSRSITSGSSPRSSAARLSSVGEGSSRTPHLRQVTAIAEDTRKLLERTGVSLSKPLNAIGRIFSEVLEDEPRSPSSGYPEVSPQGPYRPHLVDATGGGATTYTSASGVLPPPEPKILHPEVRSYEAHASKPGDISNVNAVTVKPGFGSEPGAAGPKGLAFAISLEYSDYRTGDLPLQDPQSGTGTGGVIACMLGKMGMSIKEAVESYTRLTEAVFSNKKKGGITGGAAYKSTALKESLRFIIQAATGDGDTKMSEGASKPDSCNTLIFATLKDNINASIPAMFRSYQARTNRAPDCAMWEALYATMAHPDFFKSIDIAEGSLKYSFVGGELGNSNPLAHVLAEVRDLYPDQQFTPPGTCATNSWGAQNKGAQELLWLIAFLYHDGITMNIFQRAMTNIHLYVPVLPVTELEEHAHAYLFEYLTRAANTEDSEGEENWAENSFLETVGDLAAYSLIEYDRKNKAYTIHVLVQDWARSIIPHTPNISLERTAALLAVSIGMNDEPDLDSHHFRVGLGSHVKRVLSDSYELLRKKPHHWEVNLNHAVCFANVFRSVKLWREEENLRIKIVEARKKLLGLEHPATLQSTDDLAQNYVNQGRYERAESLYNEVLWARSALYRETHGKEHDDILTSKKSLAIIYQHQGRLGEAIPFWEDVVQGYRVSKGGNNPETLACMDSLADTYCRFMQLGKAEDLRKDMLNLMANNDEGKPTCIRKLAEILELKEEWDAAELQLVRYQDALRKLWGANHINATIGQRCSYEFRVRRESVPPVRCDLCTHPAKAKVICPNSEYICTFTARAFKALPPCLVLLVIAYMLPIFFG</sequence>
<dbReference type="InterPro" id="IPR041545">
    <property type="entry name" value="DUF5601"/>
</dbReference>
<feature type="compositionally biased region" description="Polar residues" evidence="3">
    <location>
        <begin position="552"/>
        <end position="563"/>
    </location>
</feature>
<evidence type="ECO:0000256" key="2">
    <source>
        <dbReference type="PROSITE-ProRule" id="PRU01161"/>
    </source>
</evidence>
<dbReference type="PANTHER" id="PTHR23101:SF25">
    <property type="entry name" value="GTPASE-ACTIVATING PROTEIN AND VPS9 DOMAIN-CONTAINING PROTEIN 1"/>
    <property type="match status" value="1"/>
</dbReference>
<name>X8JKZ3_9AGAM</name>
<feature type="region of interest" description="Disordered" evidence="3">
    <location>
        <begin position="648"/>
        <end position="678"/>
    </location>
</feature>
<feature type="region of interest" description="Disordered" evidence="3">
    <location>
        <begin position="527"/>
        <end position="567"/>
    </location>
</feature>
<organism evidence="6 7">
    <name type="scientific">Rhizoctonia solani AG-3 Rhs1AP</name>
    <dbReference type="NCBI Taxonomy" id="1086054"/>
    <lineage>
        <taxon>Eukaryota</taxon>
        <taxon>Fungi</taxon>
        <taxon>Dikarya</taxon>
        <taxon>Basidiomycota</taxon>
        <taxon>Agaricomycotina</taxon>
        <taxon>Agaricomycetes</taxon>
        <taxon>Cantharellales</taxon>
        <taxon>Ceratobasidiaceae</taxon>
        <taxon>Rhizoctonia</taxon>
    </lineage>
</organism>
<feature type="compositionally biased region" description="Polar residues" evidence="3">
    <location>
        <begin position="600"/>
        <end position="618"/>
    </location>
</feature>
<dbReference type="SUPFAM" id="SSF48452">
    <property type="entry name" value="TPR-like"/>
    <property type="match status" value="1"/>
</dbReference>
<feature type="region of interest" description="Disordered" evidence="3">
    <location>
        <begin position="989"/>
        <end position="1020"/>
    </location>
</feature>
<dbReference type="InterPro" id="IPR011990">
    <property type="entry name" value="TPR-like_helical_dom_sf"/>
</dbReference>
<dbReference type="GO" id="GO:0016192">
    <property type="term" value="P:vesicle-mediated transport"/>
    <property type="evidence" value="ECO:0007669"/>
    <property type="project" value="InterPro"/>
</dbReference>
<gene>
    <name evidence="6" type="ORF">RSOL_512090</name>
</gene>
<dbReference type="InterPro" id="IPR045046">
    <property type="entry name" value="Vps9-like"/>
</dbReference>
<feature type="compositionally biased region" description="Basic and acidic residues" evidence="3">
    <location>
        <begin position="527"/>
        <end position="542"/>
    </location>
</feature>
<feature type="compositionally biased region" description="Basic and acidic residues" evidence="3">
    <location>
        <begin position="807"/>
        <end position="821"/>
    </location>
</feature>
<dbReference type="SUPFAM" id="SSF52151">
    <property type="entry name" value="FabD/lysophospholipase-like"/>
    <property type="match status" value="1"/>
</dbReference>
<dbReference type="GO" id="GO:0005085">
    <property type="term" value="F:guanyl-nucleotide exchange factor activity"/>
    <property type="evidence" value="ECO:0007669"/>
    <property type="project" value="InterPro"/>
</dbReference>
<dbReference type="SMART" id="SM00167">
    <property type="entry name" value="VPS9"/>
    <property type="match status" value="1"/>
</dbReference>
<dbReference type="Pfam" id="PF13424">
    <property type="entry name" value="TPR_12"/>
    <property type="match status" value="1"/>
</dbReference>
<comment type="caution">
    <text evidence="2">Lacks conserved residue(s) required for the propagation of feature annotation.</text>
</comment>
<feature type="non-terminal residue" evidence="6">
    <location>
        <position position="1806"/>
    </location>
</feature>
<dbReference type="Gene3D" id="1.25.40.10">
    <property type="entry name" value="Tetratricopeptide repeat domain"/>
    <property type="match status" value="2"/>
</dbReference>
<dbReference type="Pfam" id="PF18151">
    <property type="entry name" value="DUF5601"/>
    <property type="match status" value="1"/>
</dbReference>
<dbReference type="PROSITE" id="PS51205">
    <property type="entry name" value="VPS9"/>
    <property type="match status" value="1"/>
</dbReference>
<feature type="domain" description="VPS9" evidence="4">
    <location>
        <begin position="783"/>
        <end position="953"/>
    </location>
</feature>
<dbReference type="GO" id="GO:0005829">
    <property type="term" value="C:cytosol"/>
    <property type="evidence" value="ECO:0007669"/>
    <property type="project" value="TreeGrafter"/>
</dbReference>
<evidence type="ECO:0000256" key="1">
    <source>
        <dbReference type="ARBA" id="ARBA00023098"/>
    </source>
</evidence>
<accession>X8JKZ3</accession>
<evidence type="ECO:0000256" key="3">
    <source>
        <dbReference type="SAM" id="MobiDB-lite"/>
    </source>
</evidence>
<feature type="compositionally biased region" description="Polar residues" evidence="3">
    <location>
        <begin position="648"/>
        <end position="673"/>
    </location>
</feature>
<dbReference type="Gene3D" id="1.20.1050.80">
    <property type="entry name" value="VPS9 domain"/>
    <property type="match status" value="1"/>
</dbReference>
<dbReference type="InterPro" id="IPR016035">
    <property type="entry name" value="Acyl_Trfase/lysoPLipase"/>
</dbReference>
<dbReference type="GO" id="GO:0030139">
    <property type="term" value="C:endocytic vesicle"/>
    <property type="evidence" value="ECO:0007669"/>
    <property type="project" value="TreeGrafter"/>
</dbReference>
<dbReference type="InterPro" id="IPR003123">
    <property type="entry name" value="VPS9"/>
</dbReference>
<dbReference type="Gene3D" id="1.10.246.120">
    <property type="match status" value="1"/>
</dbReference>
<keyword evidence="1" id="KW-0443">Lipid metabolism</keyword>